<reference evidence="2 3" key="1">
    <citation type="submission" date="2021-06" db="EMBL/GenBank/DDBJ databases">
        <authorList>
            <person name="Kallberg Y."/>
            <person name="Tangrot J."/>
            <person name="Rosling A."/>
        </authorList>
    </citation>
    <scope>NUCLEOTIDE SEQUENCE [LARGE SCALE GENOMIC DNA]</scope>
    <source>
        <strain evidence="2 3">120-4 pot B 10/14</strain>
    </source>
</reference>
<proteinExistence type="predicted"/>
<organism evidence="2 3">
    <name type="scientific">Gigaspora margarita</name>
    <dbReference type="NCBI Taxonomy" id="4874"/>
    <lineage>
        <taxon>Eukaryota</taxon>
        <taxon>Fungi</taxon>
        <taxon>Fungi incertae sedis</taxon>
        <taxon>Mucoromycota</taxon>
        <taxon>Glomeromycotina</taxon>
        <taxon>Glomeromycetes</taxon>
        <taxon>Diversisporales</taxon>
        <taxon>Gigasporaceae</taxon>
        <taxon>Gigaspora</taxon>
    </lineage>
</organism>
<sequence>TDILNKPNTQSSEQHSTTPEATNLIQSSQNQQPQISYASILQSNNNDSSSNHTR</sequence>
<gene>
    <name evidence="2" type="ORF">GMARGA_LOCUS44570</name>
</gene>
<feature type="region of interest" description="Disordered" evidence="1">
    <location>
        <begin position="1"/>
        <end position="33"/>
    </location>
</feature>
<feature type="compositionally biased region" description="Polar residues" evidence="1">
    <location>
        <begin position="1"/>
        <end position="24"/>
    </location>
</feature>
<name>A0ABN7XP80_GIGMA</name>
<feature type="non-terminal residue" evidence="2">
    <location>
        <position position="1"/>
    </location>
</feature>
<comment type="caution">
    <text evidence="2">The sequence shown here is derived from an EMBL/GenBank/DDBJ whole genome shotgun (WGS) entry which is preliminary data.</text>
</comment>
<keyword evidence="3" id="KW-1185">Reference proteome</keyword>
<protein>
    <submittedName>
        <fullName evidence="2">11216_t:CDS:1</fullName>
    </submittedName>
</protein>
<accession>A0ABN7XP80</accession>
<evidence type="ECO:0000313" key="3">
    <source>
        <dbReference type="Proteomes" id="UP000789901"/>
    </source>
</evidence>
<feature type="non-terminal residue" evidence="2">
    <location>
        <position position="54"/>
    </location>
</feature>
<dbReference type="Proteomes" id="UP000789901">
    <property type="component" value="Unassembled WGS sequence"/>
</dbReference>
<evidence type="ECO:0000256" key="1">
    <source>
        <dbReference type="SAM" id="MobiDB-lite"/>
    </source>
</evidence>
<evidence type="ECO:0000313" key="2">
    <source>
        <dbReference type="EMBL" id="CAG8855749.1"/>
    </source>
</evidence>
<dbReference type="EMBL" id="CAJVQB010152691">
    <property type="protein sequence ID" value="CAG8855749.1"/>
    <property type="molecule type" value="Genomic_DNA"/>
</dbReference>